<dbReference type="SUPFAM" id="SSF55781">
    <property type="entry name" value="GAF domain-like"/>
    <property type="match status" value="1"/>
</dbReference>
<accession>A0ABS8YZP6</accession>
<gene>
    <name evidence="1" type="ORF">LZA78_17685</name>
</gene>
<dbReference type="Proteomes" id="UP001521181">
    <property type="component" value="Unassembled WGS sequence"/>
</dbReference>
<dbReference type="RefSeq" id="WP_233678183.1">
    <property type="nucleotide sequence ID" value="NZ_JAJUOS010000073.1"/>
</dbReference>
<sequence length="96" mass="10650">DLVLDFLERLGVGSVLFVPLGAGPDCLGFLVLSRISDDPAWTQLEYDAALDIGRDLGRAVANARQRDQERAVVSRLRELDTYRADLVNTVAHELRN</sequence>
<evidence type="ECO:0000313" key="1">
    <source>
        <dbReference type="EMBL" id="MCE5975279.1"/>
    </source>
</evidence>
<evidence type="ECO:0008006" key="3">
    <source>
        <dbReference type="Google" id="ProtNLM"/>
    </source>
</evidence>
<dbReference type="EMBL" id="JAJUOS010000073">
    <property type="protein sequence ID" value="MCE5975279.1"/>
    <property type="molecule type" value="Genomic_DNA"/>
</dbReference>
<protein>
    <recommendedName>
        <fullName evidence="3">GAF domain-containing protein</fullName>
    </recommendedName>
</protein>
<dbReference type="InterPro" id="IPR029016">
    <property type="entry name" value="GAF-like_dom_sf"/>
</dbReference>
<reference evidence="1 2" key="1">
    <citation type="submission" date="2021-12" db="EMBL/GenBank/DDBJ databases">
        <title>Sinirhodobacter sp. WL0062 is a bacterium isolated from seawater.</title>
        <authorList>
            <person name="Wang L."/>
            <person name="He W."/>
            <person name="Zhang D.-F."/>
        </authorList>
    </citation>
    <scope>NUCLEOTIDE SEQUENCE [LARGE SCALE GENOMIC DNA]</scope>
    <source>
        <strain evidence="1 2">WL0062</strain>
    </source>
</reference>
<name>A0ABS8YZP6_9RHOB</name>
<feature type="non-terminal residue" evidence="1">
    <location>
        <position position="96"/>
    </location>
</feature>
<keyword evidence="2" id="KW-1185">Reference proteome</keyword>
<comment type="caution">
    <text evidence="1">The sequence shown here is derived from an EMBL/GenBank/DDBJ whole genome shotgun (WGS) entry which is preliminary data.</text>
</comment>
<organism evidence="1 2">
    <name type="scientific">Rhodobacter flavimaris</name>
    <dbReference type="NCBI Taxonomy" id="2907145"/>
    <lineage>
        <taxon>Bacteria</taxon>
        <taxon>Pseudomonadati</taxon>
        <taxon>Pseudomonadota</taxon>
        <taxon>Alphaproteobacteria</taxon>
        <taxon>Rhodobacterales</taxon>
        <taxon>Rhodobacter group</taxon>
        <taxon>Rhodobacter</taxon>
    </lineage>
</organism>
<feature type="non-terminal residue" evidence="1">
    <location>
        <position position="1"/>
    </location>
</feature>
<dbReference type="Gene3D" id="3.30.450.40">
    <property type="match status" value="1"/>
</dbReference>
<evidence type="ECO:0000313" key="2">
    <source>
        <dbReference type="Proteomes" id="UP001521181"/>
    </source>
</evidence>
<proteinExistence type="predicted"/>